<dbReference type="RefSeq" id="WP_277091288.1">
    <property type="nucleotide sequence ID" value="NZ_DAMBEH010000011.1"/>
</dbReference>
<dbReference type="PROSITE" id="PS50887">
    <property type="entry name" value="GGDEF"/>
    <property type="match status" value="1"/>
</dbReference>
<dbReference type="EC" id="2.7.7.65" evidence="2"/>
<proteinExistence type="predicted"/>
<dbReference type="CDD" id="cd01949">
    <property type="entry name" value="GGDEF"/>
    <property type="match status" value="1"/>
</dbReference>
<dbReference type="PANTHER" id="PTHR45138:SF9">
    <property type="entry name" value="DIGUANYLATE CYCLASE DGCM-RELATED"/>
    <property type="match status" value="1"/>
</dbReference>
<reference evidence="6" key="1">
    <citation type="submission" date="2023-08" db="EMBL/GenBank/DDBJ databases">
        <title>Emergence of clinically-relevant ST2 carbapenem-resistant Acinetobacter baumannii strains in hospital sewages in Zhejiang, East of China.</title>
        <authorList>
            <person name="Kaichao C."/>
            <person name="Zhang R."/>
        </authorList>
    </citation>
    <scope>NUCLEOTIDE SEQUENCE</scope>
    <source>
        <strain evidence="6">M-SY-60</strain>
    </source>
</reference>
<dbReference type="Proteomes" id="UP001243195">
    <property type="component" value="Unassembled WGS sequence"/>
</dbReference>
<keyword evidence="6" id="KW-0808">Transferase</keyword>
<feature type="transmembrane region" description="Helical" evidence="4">
    <location>
        <begin position="56"/>
        <end position="75"/>
    </location>
</feature>
<dbReference type="InterPro" id="IPR043128">
    <property type="entry name" value="Rev_trsase/Diguanyl_cyclase"/>
</dbReference>
<keyword evidence="4" id="KW-0472">Membrane</keyword>
<evidence type="ECO:0000313" key="7">
    <source>
        <dbReference type="Proteomes" id="UP001243195"/>
    </source>
</evidence>
<dbReference type="SUPFAM" id="SSF55073">
    <property type="entry name" value="Nucleotide cyclase"/>
    <property type="match status" value="1"/>
</dbReference>
<dbReference type="EMBL" id="JAVIDA010000002">
    <property type="protein sequence ID" value="MDQ9070352.1"/>
    <property type="molecule type" value="Genomic_DNA"/>
</dbReference>
<gene>
    <name evidence="6" type="ORF">RFH51_02610</name>
</gene>
<evidence type="ECO:0000259" key="5">
    <source>
        <dbReference type="PROSITE" id="PS50887"/>
    </source>
</evidence>
<dbReference type="NCBIfam" id="TIGR00254">
    <property type="entry name" value="GGDEF"/>
    <property type="match status" value="1"/>
</dbReference>
<evidence type="ECO:0000256" key="1">
    <source>
        <dbReference type="ARBA" id="ARBA00001946"/>
    </source>
</evidence>
<keyword evidence="6" id="KW-0548">Nucleotidyltransferase</keyword>
<evidence type="ECO:0000313" key="6">
    <source>
        <dbReference type="EMBL" id="MDQ9070352.1"/>
    </source>
</evidence>
<dbReference type="InterPro" id="IPR000160">
    <property type="entry name" value="GGDEF_dom"/>
</dbReference>
<dbReference type="InterPro" id="IPR029787">
    <property type="entry name" value="Nucleotide_cyclase"/>
</dbReference>
<dbReference type="Pfam" id="PF00990">
    <property type="entry name" value="GGDEF"/>
    <property type="match status" value="1"/>
</dbReference>
<comment type="cofactor">
    <cofactor evidence="1">
        <name>Mg(2+)</name>
        <dbReference type="ChEBI" id="CHEBI:18420"/>
    </cofactor>
</comment>
<dbReference type="Gene3D" id="3.30.70.270">
    <property type="match status" value="1"/>
</dbReference>
<feature type="transmembrane region" description="Helical" evidence="4">
    <location>
        <begin position="131"/>
        <end position="152"/>
    </location>
</feature>
<evidence type="ECO:0000256" key="4">
    <source>
        <dbReference type="SAM" id="Phobius"/>
    </source>
</evidence>
<dbReference type="InterPro" id="IPR050469">
    <property type="entry name" value="Diguanylate_Cyclase"/>
</dbReference>
<dbReference type="SMART" id="SM00267">
    <property type="entry name" value="GGDEF"/>
    <property type="match status" value="1"/>
</dbReference>
<feature type="domain" description="GGDEF" evidence="5">
    <location>
        <begin position="239"/>
        <end position="373"/>
    </location>
</feature>
<dbReference type="FunFam" id="3.30.70.270:FF:000001">
    <property type="entry name" value="Diguanylate cyclase domain protein"/>
    <property type="match status" value="1"/>
</dbReference>
<feature type="transmembrane region" description="Helical" evidence="4">
    <location>
        <begin position="173"/>
        <end position="193"/>
    </location>
</feature>
<dbReference type="GO" id="GO:0052621">
    <property type="term" value="F:diguanylate cyclase activity"/>
    <property type="evidence" value="ECO:0007669"/>
    <property type="project" value="UniProtKB-EC"/>
</dbReference>
<protein>
    <recommendedName>
        <fullName evidence="2">diguanylate cyclase</fullName>
        <ecNumber evidence="2">2.7.7.65</ecNumber>
    </recommendedName>
</protein>
<accession>A0AAW8JE28</accession>
<dbReference type="PANTHER" id="PTHR45138">
    <property type="entry name" value="REGULATORY COMPONENTS OF SENSORY TRANSDUCTION SYSTEM"/>
    <property type="match status" value="1"/>
</dbReference>
<keyword evidence="4" id="KW-1133">Transmembrane helix</keyword>
<name>A0AAW8JE28_9GAMM</name>
<dbReference type="AlphaFoldDB" id="A0AAW8JE28"/>
<comment type="caution">
    <text evidence="6">The sequence shown here is derived from an EMBL/GenBank/DDBJ whole genome shotgun (WGS) entry which is preliminary data.</text>
</comment>
<feature type="transmembrane region" description="Helical" evidence="4">
    <location>
        <begin position="21"/>
        <end position="41"/>
    </location>
</feature>
<organism evidence="6 7">
    <name type="scientific">Acinetobacter gerneri</name>
    <dbReference type="NCBI Taxonomy" id="202952"/>
    <lineage>
        <taxon>Bacteria</taxon>
        <taxon>Pseudomonadati</taxon>
        <taxon>Pseudomonadota</taxon>
        <taxon>Gammaproteobacteria</taxon>
        <taxon>Moraxellales</taxon>
        <taxon>Moraxellaceae</taxon>
        <taxon>Acinetobacter</taxon>
    </lineage>
</organism>
<feature type="transmembrane region" description="Helical" evidence="4">
    <location>
        <begin position="96"/>
        <end position="125"/>
    </location>
</feature>
<sequence length="376" mass="42721">MKIKNILSRVLDWSEVAKTQLILSFSVFMDLGLLPLINRFIDHPLANQSFLLKAQYYLIAFVLIGLTLIWIGHLLKKYNKYQRFYTYFSLNYYSISLMFTAIAVGILNITNGVIFIGTCLIGMILFPRKVVYSGIITTSVMFIVAILLTLHGTISYAPAIRPHSVFVPELEHFYIINSTIYTLAYCFVTVWLLDLCLQSWHEKNQLIKELSNVDVLTGLMNRRGLENFLASIKNEQISANYGLIILDIDDFKRVNDQHGHFAGDHVLKFVSSALKNLARNGDLLIRYGGEEFIILLPHTSLEATIRLANNIKNYLNHQKISINSATNLNITASFGITHSGDSVSRFEELFKTADQHLYQAKALGKNQVYAAERIDL</sequence>
<keyword evidence="4" id="KW-0812">Transmembrane</keyword>
<comment type="catalytic activity">
    <reaction evidence="3">
        <text>2 GTP = 3',3'-c-di-GMP + 2 diphosphate</text>
        <dbReference type="Rhea" id="RHEA:24898"/>
        <dbReference type="ChEBI" id="CHEBI:33019"/>
        <dbReference type="ChEBI" id="CHEBI:37565"/>
        <dbReference type="ChEBI" id="CHEBI:58805"/>
        <dbReference type="EC" id="2.7.7.65"/>
    </reaction>
</comment>
<evidence type="ECO:0000256" key="3">
    <source>
        <dbReference type="ARBA" id="ARBA00034247"/>
    </source>
</evidence>
<evidence type="ECO:0000256" key="2">
    <source>
        <dbReference type="ARBA" id="ARBA00012528"/>
    </source>
</evidence>